<name>A0AAW8JKI3_9GAMM</name>
<organism evidence="1 2">
    <name type="scientific">Acinetobacter gerneri</name>
    <dbReference type="NCBI Taxonomy" id="202952"/>
    <lineage>
        <taxon>Bacteria</taxon>
        <taxon>Pseudomonadati</taxon>
        <taxon>Pseudomonadota</taxon>
        <taxon>Gammaproteobacteria</taxon>
        <taxon>Moraxellales</taxon>
        <taxon>Moraxellaceae</taxon>
        <taxon>Acinetobacter</taxon>
    </lineage>
</organism>
<sequence length="144" mass="15829">MTSPVFLHELRPEIYQQLSLEEIEQIHIAEQLYWQNKPKKSYYIAVQGSKTKNGGIVQATFDSVLVQNLAIARVGDEVLYPDGSKAKIISGAGCAQMIDGVSTAIVGSLLDNNDEIIESPNTTCAIVIYADAVKPQDFLDHESF</sequence>
<dbReference type="EMBL" id="JAVIDA010000015">
    <property type="protein sequence ID" value="MDQ9072081.1"/>
    <property type="molecule type" value="Genomic_DNA"/>
</dbReference>
<dbReference type="Proteomes" id="UP001243195">
    <property type="component" value="Unassembled WGS sequence"/>
</dbReference>
<protein>
    <submittedName>
        <fullName evidence="1">PAAR domain-containing protein</fullName>
    </submittedName>
</protein>
<evidence type="ECO:0000313" key="1">
    <source>
        <dbReference type="EMBL" id="MDQ9072081.1"/>
    </source>
</evidence>
<dbReference type="AlphaFoldDB" id="A0AAW8JKI3"/>
<dbReference type="InterPro" id="IPR008727">
    <property type="entry name" value="PAAR_motif"/>
</dbReference>
<dbReference type="RefSeq" id="WP_308956555.1">
    <property type="nucleotide sequence ID" value="NZ_JAVICY010000018.1"/>
</dbReference>
<proteinExistence type="predicted"/>
<dbReference type="Pfam" id="PF05488">
    <property type="entry name" value="PAAR_motif"/>
    <property type="match status" value="1"/>
</dbReference>
<reference evidence="1" key="1">
    <citation type="submission" date="2023-08" db="EMBL/GenBank/DDBJ databases">
        <title>Emergence of clinically-relevant ST2 carbapenem-resistant Acinetobacter baumannii strains in hospital sewages in Zhejiang, East of China.</title>
        <authorList>
            <person name="Kaichao C."/>
            <person name="Zhang R."/>
        </authorList>
    </citation>
    <scope>NUCLEOTIDE SEQUENCE</scope>
    <source>
        <strain evidence="1">M-SY-60</strain>
    </source>
</reference>
<gene>
    <name evidence="1" type="ORF">RFH51_11485</name>
</gene>
<accession>A0AAW8JKI3</accession>
<evidence type="ECO:0000313" key="2">
    <source>
        <dbReference type="Proteomes" id="UP001243195"/>
    </source>
</evidence>
<comment type="caution">
    <text evidence="1">The sequence shown here is derived from an EMBL/GenBank/DDBJ whole genome shotgun (WGS) entry which is preliminary data.</text>
</comment>